<accession>A0ABN7W1V1</accession>
<proteinExistence type="predicted"/>
<keyword evidence="2" id="KW-1185">Reference proteome</keyword>
<evidence type="ECO:0000313" key="1">
    <source>
        <dbReference type="EMBL" id="CAG8812438.1"/>
    </source>
</evidence>
<dbReference type="EMBL" id="CAJVQB010028456">
    <property type="protein sequence ID" value="CAG8812438.1"/>
    <property type="molecule type" value="Genomic_DNA"/>
</dbReference>
<dbReference type="Proteomes" id="UP000789901">
    <property type="component" value="Unassembled WGS sequence"/>
</dbReference>
<gene>
    <name evidence="1" type="ORF">GMARGA_LOCUS25569</name>
</gene>
<protein>
    <submittedName>
        <fullName evidence="1">29180_t:CDS:1</fullName>
    </submittedName>
</protein>
<sequence length="179" mass="19830">MSKSYFNENLQDYVLKIKILKLKILKLKILKGPSVKGHCSGTCKECGSFWARAKPVDLEEHLALDCPTQNKDVIDFYTQIIANRQGHGQAVSQENIPGAEPTTLSEFLESTKLTPQCECNINSALIKSGYQLPSRQLLAGRLLNTEIIKVNQSIKNILKKATNLTLGLDGWTDPCGKSL</sequence>
<comment type="caution">
    <text evidence="1">The sequence shown here is derived from an EMBL/GenBank/DDBJ whole genome shotgun (WGS) entry which is preliminary data.</text>
</comment>
<name>A0ABN7W1V1_GIGMA</name>
<reference evidence="1 2" key="1">
    <citation type="submission" date="2021-06" db="EMBL/GenBank/DDBJ databases">
        <authorList>
            <person name="Kallberg Y."/>
            <person name="Tangrot J."/>
            <person name="Rosling A."/>
        </authorList>
    </citation>
    <scope>NUCLEOTIDE SEQUENCE [LARGE SCALE GENOMIC DNA]</scope>
    <source>
        <strain evidence="1 2">120-4 pot B 10/14</strain>
    </source>
</reference>
<evidence type="ECO:0000313" key="2">
    <source>
        <dbReference type="Proteomes" id="UP000789901"/>
    </source>
</evidence>
<organism evidence="1 2">
    <name type="scientific">Gigaspora margarita</name>
    <dbReference type="NCBI Taxonomy" id="4874"/>
    <lineage>
        <taxon>Eukaryota</taxon>
        <taxon>Fungi</taxon>
        <taxon>Fungi incertae sedis</taxon>
        <taxon>Mucoromycota</taxon>
        <taxon>Glomeromycotina</taxon>
        <taxon>Glomeromycetes</taxon>
        <taxon>Diversisporales</taxon>
        <taxon>Gigasporaceae</taxon>
        <taxon>Gigaspora</taxon>
    </lineage>
</organism>